<reference evidence="1 2" key="1">
    <citation type="submission" date="2018-09" db="EMBL/GenBank/DDBJ databases">
        <title>Genomic investigation of the strawberry pathogen Phytophthora fragariae indicates pathogenicity is determined by transcriptional variation in three key races.</title>
        <authorList>
            <person name="Adams T.M."/>
            <person name="Armitage A.D."/>
            <person name="Sobczyk M.K."/>
            <person name="Bates H.J."/>
            <person name="Dunwell J.M."/>
            <person name="Nellist C.F."/>
            <person name="Harrison R.J."/>
        </authorList>
    </citation>
    <scope>NUCLEOTIDE SEQUENCE [LARGE SCALE GENOMIC DNA]</scope>
    <source>
        <strain evidence="1 2">SCRP324</strain>
    </source>
</reference>
<dbReference type="OrthoDB" id="10301072at2759"/>
<comment type="caution">
    <text evidence="1">The sequence shown here is derived from an EMBL/GenBank/DDBJ whole genome shotgun (WGS) entry which is preliminary data.</text>
</comment>
<name>A0A6A3NHX4_9STRA</name>
<dbReference type="Proteomes" id="UP000435112">
    <property type="component" value="Unassembled WGS sequence"/>
</dbReference>
<protein>
    <submittedName>
        <fullName evidence="1">Uncharacterized protein</fullName>
    </submittedName>
</protein>
<accession>A0A6A3NHX4</accession>
<evidence type="ECO:0000313" key="2">
    <source>
        <dbReference type="Proteomes" id="UP000435112"/>
    </source>
</evidence>
<evidence type="ECO:0000313" key="1">
    <source>
        <dbReference type="EMBL" id="KAE9040898.1"/>
    </source>
</evidence>
<gene>
    <name evidence="1" type="ORF">PR002_g4727</name>
</gene>
<sequence length="122" mass="13100">MVFSKLNEPGVCHVGEMKAEHGLLLGFRPPFAGKKLRRFHLILEPPPPLSNPRVKLAVSHAPPPEKASIVTLLCDTLAEPRDLEVEAAATVHVTMPPVGGLLPVGVPLRVCGPDDDMERCGC</sequence>
<organism evidence="1 2">
    <name type="scientific">Phytophthora rubi</name>
    <dbReference type="NCBI Taxonomy" id="129364"/>
    <lineage>
        <taxon>Eukaryota</taxon>
        <taxon>Sar</taxon>
        <taxon>Stramenopiles</taxon>
        <taxon>Oomycota</taxon>
        <taxon>Peronosporomycetes</taxon>
        <taxon>Peronosporales</taxon>
        <taxon>Peronosporaceae</taxon>
        <taxon>Phytophthora</taxon>
    </lineage>
</organism>
<dbReference type="AlphaFoldDB" id="A0A6A3NHX4"/>
<proteinExistence type="predicted"/>
<dbReference type="EMBL" id="QXFU01000190">
    <property type="protein sequence ID" value="KAE9040898.1"/>
    <property type="molecule type" value="Genomic_DNA"/>
</dbReference>